<accession>A0A6M3X515</accession>
<protein>
    <submittedName>
        <fullName evidence="1">Uncharacterized protein</fullName>
    </submittedName>
</protein>
<name>A0A6M3X515_9ZZZZ</name>
<dbReference type="EMBL" id="MT143924">
    <property type="protein sequence ID" value="QJH92832.1"/>
    <property type="molecule type" value="Genomic_DNA"/>
</dbReference>
<proteinExistence type="predicted"/>
<sequence>MREREVIKRGTDDWWIWVAMLKVAEQDRKQLNLSPDSAVEVDVDKCNQFITSVNRNPLKKLWLLLTIGDLHPVDRDKIGPEIIIKDRTGQKIN</sequence>
<gene>
    <name evidence="1" type="ORF">MM171A02317_0010</name>
</gene>
<evidence type="ECO:0000313" key="1">
    <source>
        <dbReference type="EMBL" id="QJH92832.1"/>
    </source>
</evidence>
<organism evidence="1">
    <name type="scientific">viral metagenome</name>
    <dbReference type="NCBI Taxonomy" id="1070528"/>
    <lineage>
        <taxon>unclassified sequences</taxon>
        <taxon>metagenomes</taxon>
        <taxon>organismal metagenomes</taxon>
    </lineage>
</organism>
<dbReference type="AlphaFoldDB" id="A0A6M3X515"/>
<reference evidence="1" key="1">
    <citation type="submission" date="2020-03" db="EMBL/GenBank/DDBJ databases">
        <title>The deep terrestrial virosphere.</title>
        <authorList>
            <person name="Holmfeldt K."/>
            <person name="Nilsson E."/>
            <person name="Simone D."/>
            <person name="Lopez-Fernandez M."/>
            <person name="Wu X."/>
            <person name="de Brujin I."/>
            <person name="Lundin D."/>
            <person name="Andersson A."/>
            <person name="Bertilsson S."/>
            <person name="Dopson M."/>
        </authorList>
    </citation>
    <scope>NUCLEOTIDE SEQUENCE</scope>
    <source>
        <strain evidence="1">MM171A02317</strain>
    </source>
</reference>